<protein>
    <submittedName>
        <fullName evidence="2">Uncharacterized protein</fullName>
    </submittedName>
</protein>
<name>A0AAQ3QAD8_9LILI</name>
<reference evidence="2 3" key="1">
    <citation type="submission" date="2023-10" db="EMBL/GenBank/DDBJ databases">
        <title>Chromosome-scale genome assembly provides insights into flower coloration mechanisms of Canna indica.</title>
        <authorList>
            <person name="Li C."/>
        </authorList>
    </citation>
    <scope>NUCLEOTIDE SEQUENCE [LARGE SCALE GENOMIC DNA]</scope>
    <source>
        <tissue evidence="2">Flower</tissue>
    </source>
</reference>
<evidence type="ECO:0000313" key="2">
    <source>
        <dbReference type="EMBL" id="WOL05406.1"/>
    </source>
</evidence>
<dbReference type="Proteomes" id="UP001327560">
    <property type="component" value="Chromosome 4"/>
</dbReference>
<keyword evidence="3" id="KW-1185">Reference proteome</keyword>
<dbReference type="AlphaFoldDB" id="A0AAQ3QAD8"/>
<proteinExistence type="predicted"/>
<accession>A0AAQ3QAD8</accession>
<evidence type="ECO:0000256" key="1">
    <source>
        <dbReference type="SAM" id="MobiDB-lite"/>
    </source>
</evidence>
<gene>
    <name evidence="2" type="ORF">Cni_G14134</name>
</gene>
<evidence type="ECO:0000313" key="3">
    <source>
        <dbReference type="Proteomes" id="UP001327560"/>
    </source>
</evidence>
<organism evidence="2 3">
    <name type="scientific">Canna indica</name>
    <name type="common">Indian-shot</name>
    <dbReference type="NCBI Taxonomy" id="4628"/>
    <lineage>
        <taxon>Eukaryota</taxon>
        <taxon>Viridiplantae</taxon>
        <taxon>Streptophyta</taxon>
        <taxon>Embryophyta</taxon>
        <taxon>Tracheophyta</taxon>
        <taxon>Spermatophyta</taxon>
        <taxon>Magnoliopsida</taxon>
        <taxon>Liliopsida</taxon>
        <taxon>Zingiberales</taxon>
        <taxon>Cannaceae</taxon>
        <taxon>Canna</taxon>
    </lineage>
</organism>
<sequence>MEETGQHSLVREGMLKQDSNMEDPVKPREWKACGSTNTWANLFRRDSNWRDSKDIAEKIRKIQTSAKGRIRIDELDLNKARKGGELILYGKPLRFDNFTQTGERGEKSCRGEEGSKSLTNGKKVIVGMEIDSEINNKGAKIVMQVEKMKVEFQLKKKLTDMNSGAKIIWETKEIMTAKSNSIDMNFEFNAKKDETMLKEKQVAIEKEVNELDRILDKLSESFSRTLENQYAEEDFIEGDYSPASSRERKKDNIKTRRWGDSNCKLFNIPVEYKGNKIKKRRVAKECGALKGDEDPCKIGDKDDTITG</sequence>
<dbReference type="EMBL" id="CP136893">
    <property type="protein sequence ID" value="WOL05406.1"/>
    <property type="molecule type" value="Genomic_DNA"/>
</dbReference>
<feature type="region of interest" description="Disordered" evidence="1">
    <location>
        <begin position="1"/>
        <end position="29"/>
    </location>
</feature>